<dbReference type="OrthoDB" id="10253408at2759"/>
<dbReference type="Proteomes" id="UP000087766">
    <property type="component" value="Chromosome 5"/>
</dbReference>
<evidence type="ECO:0000256" key="2">
    <source>
        <dbReference type="ARBA" id="ARBA00022670"/>
    </source>
</evidence>
<dbReference type="STRING" id="3916.A0A3Q0F015"/>
<dbReference type="GeneID" id="106760372"/>
<dbReference type="InterPro" id="IPR025661">
    <property type="entry name" value="Pept_asp_AS"/>
</dbReference>
<evidence type="ECO:0000256" key="5">
    <source>
        <dbReference type="ARBA" id="ARBA00023157"/>
    </source>
</evidence>
<dbReference type="InterPro" id="IPR013128">
    <property type="entry name" value="Peptidase_C1A"/>
</dbReference>
<keyword evidence="5" id="KW-1015">Disulfide bond</keyword>
<dbReference type="PROSITE" id="PS00640">
    <property type="entry name" value="THIOL_PROTEASE_ASN"/>
    <property type="match status" value="1"/>
</dbReference>
<evidence type="ECO:0000256" key="1">
    <source>
        <dbReference type="ARBA" id="ARBA00008455"/>
    </source>
</evidence>
<dbReference type="PANTHER" id="PTHR12411">
    <property type="entry name" value="CYSTEINE PROTEASE FAMILY C1-RELATED"/>
    <property type="match status" value="1"/>
</dbReference>
<gene>
    <name evidence="8" type="primary">LOC106760372</name>
</gene>
<dbReference type="AlphaFoldDB" id="A0A3Q0F015"/>
<dbReference type="InterPro" id="IPR000668">
    <property type="entry name" value="Peptidase_C1A_C"/>
</dbReference>
<keyword evidence="4" id="KW-0788">Thiol protease</keyword>
<dbReference type="Gene3D" id="3.90.70.10">
    <property type="entry name" value="Cysteine proteinases"/>
    <property type="match status" value="1"/>
</dbReference>
<dbReference type="SMART" id="SM00645">
    <property type="entry name" value="Pept_C1"/>
    <property type="match status" value="1"/>
</dbReference>
<comment type="similarity">
    <text evidence="1">Belongs to the peptidase C1 family.</text>
</comment>
<dbReference type="KEGG" id="vra:106760372"/>
<dbReference type="GO" id="GO:0006508">
    <property type="term" value="P:proteolysis"/>
    <property type="evidence" value="ECO:0007669"/>
    <property type="project" value="UniProtKB-KW"/>
</dbReference>
<evidence type="ECO:0000256" key="4">
    <source>
        <dbReference type="ARBA" id="ARBA00022807"/>
    </source>
</evidence>
<dbReference type="RefSeq" id="XP_022635954.1">
    <property type="nucleotide sequence ID" value="XM_022780233.1"/>
</dbReference>
<keyword evidence="2" id="KW-0645">Protease</keyword>
<dbReference type="CDD" id="cd02248">
    <property type="entry name" value="Peptidase_C1A"/>
    <property type="match status" value="1"/>
</dbReference>
<evidence type="ECO:0000259" key="6">
    <source>
        <dbReference type="SMART" id="SM00645"/>
    </source>
</evidence>
<evidence type="ECO:0000313" key="8">
    <source>
        <dbReference type="RefSeq" id="XP_022635954.1"/>
    </source>
</evidence>
<dbReference type="InterPro" id="IPR039417">
    <property type="entry name" value="Peptidase_C1A_papain-like"/>
</dbReference>
<sequence>MVQLSYRCSGNITVPILIDPMKKEVNDGNMNERNWSFSAIGVVQGINKIVTDELISLSEQELVGCDTGYNMGCNGGLMNYAFEFIINNGGIDSDEDYSVVDGTCDQYRKNVKVVSIDSYEDVNSYDELALKKAVANQPVSVAIEGGRREFQLYSSGVFSGRCGTTLDHGVVAVEYGTENGHDYWIVRNSWGADWGEEGYIRMERNLGNNRSGKCGIVIEPSYPIKSTVQKSYFMTGNSRVMS</sequence>
<dbReference type="Pfam" id="PF00112">
    <property type="entry name" value="Peptidase_C1"/>
    <property type="match status" value="1"/>
</dbReference>
<dbReference type="InterPro" id="IPR038765">
    <property type="entry name" value="Papain-like_cys_pep_sf"/>
</dbReference>
<keyword evidence="7" id="KW-1185">Reference proteome</keyword>
<reference evidence="7" key="1">
    <citation type="journal article" date="2014" name="Nat. Commun.">
        <title>Genome sequence of mungbean and insights into evolution within Vigna species.</title>
        <authorList>
            <person name="Kang Y.J."/>
            <person name="Kim S.K."/>
            <person name="Kim M.Y."/>
            <person name="Lestari P."/>
            <person name="Kim K.H."/>
            <person name="Ha B.K."/>
            <person name="Jun T.H."/>
            <person name="Hwang W.J."/>
            <person name="Lee T."/>
            <person name="Lee J."/>
            <person name="Shim S."/>
            <person name="Yoon M.Y."/>
            <person name="Jang Y.E."/>
            <person name="Han K.S."/>
            <person name="Taeprayoon P."/>
            <person name="Yoon N."/>
            <person name="Somta P."/>
            <person name="Tanya P."/>
            <person name="Kim K.S."/>
            <person name="Gwag J.G."/>
            <person name="Moon J.K."/>
            <person name="Lee Y.H."/>
            <person name="Park B.S."/>
            <person name="Bombarely A."/>
            <person name="Doyle J.J."/>
            <person name="Jackson S.A."/>
            <person name="Schafleitner R."/>
            <person name="Srinives P."/>
            <person name="Varshney R.K."/>
            <person name="Lee S.H."/>
        </authorList>
    </citation>
    <scope>NUCLEOTIDE SEQUENCE [LARGE SCALE GENOMIC DNA]</scope>
    <source>
        <strain evidence="7">cv. VC1973A</strain>
    </source>
</reference>
<dbReference type="GO" id="GO:0008234">
    <property type="term" value="F:cysteine-type peptidase activity"/>
    <property type="evidence" value="ECO:0007669"/>
    <property type="project" value="UniProtKB-KW"/>
</dbReference>
<evidence type="ECO:0000313" key="7">
    <source>
        <dbReference type="Proteomes" id="UP000087766"/>
    </source>
</evidence>
<evidence type="ECO:0000256" key="3">
    <source>
        <dbReference type="ARBA" id="ARBA00022801"/>
    </source>
</evidence>
<organism evidence="7 8">
    <name type="scientific">Vigna radiata var. radiata</name>
    <name type="common">Mung bean</name>
    <name type="synonym">Phaseolus aureus</name>
    <dbReference type="NCBI Taxonomy" id="3916"/>
    <lineage>
        <taxon>Eukaryota</taxon>
        <taxon>Viridiplantae</taxon>
        <taxon>Streptophyta</taxon>
        <taxon>Embryophyta</taxon>
        <taxon>Tracheophyta</taxon>
        <taxon>Spermatophyta</taxon>
        <taxon>Magnoliopsida</taxon>
        <taxon>eudicotyledons</taxon>
        <taxon>Gunneridae</taxon>
        <taxon>Pentapetalae</taxon>
        <taxon>rosids</taxon>
        <taxon>fabids</taxon>
        <taxon>Fabales</taxon>
        <taxon>Fabaceae</taxon>
        <taxon>Papilionoideae</taxon>
        <taxon>50 kb inversion clade</taxon>
        <taxon>NPAAA clade</taxon>
        <taxon>indigoferoid/millettioid clade</taxon>
        <taxon>Phaseoleae</taxon>
        <taxon>Vigna</taxon>
    </lineage>
</organism>
<protein>
    <submittedName>
        <fullName evidence="8">Cysteine proteinase RD21A-like</fullName>
    </submittedName>
</protein>
<reference evidence="8" key="2">
    <citation type="submission" date="2025-08" db="UniProtKB">
        <authorList>
            <consortium name="RefSeq"/>
        </authorList>
    </citation>
    <scope>IDENTIFICATION</scope>
    <source>
        <tissue evidence="8">Leaf</tissue>
    </source>
</reference>
<accession>A0A3Q0F015</accession>
<keyword evidence="3" id="KW-0378">Hydrolase</keyword>
<feature type="domain" description="Peptidase C1A papain C-terminal" evidence="6">
    <location>
        <begin position="14"/>
        <end position="224"/>
    </location>
</feature>
<dbReference type="SUPFAM" id="SSF54001">
    <property type="entry name" value="Cysteine proteinases"/>
    <property type="match status" value="1"/>
</dbReference>
<proteinExistence type="inferred from homology"/>
<name>A0A3Q0F015_VIGRR</name>